<dbReference type="GO" id="GO:0016616">
    <property type="term" value="F:oxidoreductase activity, acting on the CH-OH group of donors, NAD or NADP as acceptor"/>
    <property type="evidence" value="ECO:0007669"/>
    <property type="project" value="InterPro"/>
</dbReference>
<evidence type="ECO:0000256" key="1">
    <source>
        <dbReference type="ARBA" id="ARBA00001947"/>
    </source>
</evidence>
<dbReference type="InterPro" id="IPR013154">
    <property type="entry name" value="ADH-like_N"/>
</dbReference>
<evidence type="ECO:0000256" key="2">
    <source>
        <dbReference type="ARBA" id="ARBA00008072"/>
    </source>
</evidence>
<dbReference type="PANTHER" id="PTHR43161:SF9">
    <property type="entry name" value="SORBITOL DEHYDROGENASE"/>
    <property type="match status" value="1"/>
</dbReference>
<dbReference type="SUPFAM" id="SSF50129">
    <property type="entry name" value="GroES-like"/>
    <property type="match status" value="1"/>
</dbReference>
<accession>A0A6G8Q7X8</accession>
<dbReference type="SUPFAM" id="SSF51735">
    <property type="entry name" value="NAD(P)-binding Rossmann-fold domains"/>
    <property type="match status" value="1"/>
</dbReference>
<dbReference type="PROSITE" id="PS00059">
    <property type="entry name" value="ADH_ZINC"/>
    <property type="match status" value="1"/>
</dbReference>
<dbReference type="Pfam" id="PF00107">
    <property type="entry name" value="ADH_zinc_N"/>
    <property type="match status" value="1"/>
</dbReference>
<dbReference type="Proteomes" id="UP000501452">
    <property type="component" value="Chromosome"/>
</dbReference>
<evidence type="ECO:0000256" key="5">
    <source>
        <dbReference type="ARBA" id="ARBA00023002"/>
    </source>
</evidence>
<gene>
    <name evidence="9" type="ORF">GBA63_07975</name>
</gene>
<dbReference type="Gene3D" id="3.90.180.10">
    <property type="entry name" value="Medium-chain alcohol dehydrogenases, catalytic domain"/>
    <property type="match status" value="1"/>
</dbReference>
<evidence type="ECO:0000256" key="6">
    <source>
        <dbReference type="ARBA" id="ARBA00023027"/>
    </source>
</evidence>
<dbReference type="PANTHER" id="PTHR43161">
    <property type="entry name" value="SORBITOL DEHYDROGENASE"/>
    <property type="match status" value="1"/>
</dbReference>
<dbReference type="KEGG" id="rub:GBA63_07975"/>
<reference evidence="9 10" key="1">
    <citation type="submission" date="2019-10" db="EMBL/GenBank/DDBJ databases">
        <title>Rubrobacter sp nov SCSIO 52090 isolated from a deep-sea sediment in the South China Sea.</title>
        <authorList>
            <person name="Chen R.W."/>
        </authorList>
    </citation>
    <scope>NUCLEOTIDE SEQUENCE [LARGE SCALE GENOMIC DNA]</scope>
    <source>
        <strain evidence="9 10">SCSIO 52909</strain>
    </source>
</reference>
<dbReference type="RefSeq" id="WP_166175061.1">
    <property type="nucleotide sequence ID" value="NZ_CP045119.1"/>
</dbReference>
<keyword evidence="4 7" id="KW-0862">Zinc</keyword>
<dbReference type="Gene3D" id="3.40.50.720">
    <property type="entry name" value="NAD(P)-binding Rossmann-like Domain"/>
    <property type="match status" value="1"/>
</dbReference>
<keyword evidence="5" id="KW-0560">Oxidoreductase</keyword>
<evidence type="ECO:0000256" key="3">
    <source>
        <dbReference type="ARBA" id="ARBA00022723"/>
    </source>
</evidence>
<dbReference type="InterPro" id="IPR013149">
    <property type="entry name" value="ADH-like_C"/>
</dbReference>
<dbReference type="InterPro" id="IPR002328">
    <property type="entry name" value="ADH_Zn_CS"/>
</dbReference>
<name>A0A6G8Q7X8_9ACTN</name>
<keyword evidence="10" id="KW-1185">Reference proteome</keyword>
<evidence type="ECO:0000256" key="4">
    <source>
        <dbReference type="ARBA" id="ARBA00022833"/>
    </source>
</evidence>
<comment type="cofactor">
    <cofactor evidence="1 7">
        <name>Zn(2+)</name>
        <dbReference type="ChEBI" id="CHEBI:29105"/>
    </cofactor>
</comment>
<evidence type="ECO:0000256" key="7">
    <source>
        <dbReference type="RuleBase" id="RU361277"/>
    </source>
</evidence>
<dbReference type="EMBL" id="CP045119">
    <property type="protein sequence ID" value="QIN82585.1"/>
    <property type="molecule type" value="Genomic_DNA"/>
</dbReference>
<evidence type="ECO:0000259" key="8">
    <source>
        <dbReference type="SMART" id="SM00829"/>
    </source>
</evidence>
<dbReference type="AlphaFoldDB" id="A0A6G8Q7X8"/>
<sequence>MNNKAAVMYGTRDVRVEEREVPEPGPKEVLVEIRAVGVCGSDVHYYEEGRIGSFIVEEPMILGHESMGTVVGLGGEATRHKEGDRVTLEPGIPDGTCRECRAGRYNLCPNVRFFATPPIDGAFANYVAIHEDFAFALPETLSDDAGALMEPLSVGIWANRKAGTKAGDHVLVTGAGPIGLVSLQVALAEGATQVTVTDVAPERLEMARKMGATRTMNVAEEPLEEAGIEADSLIECSGNPTALGDGIRSLRPAGTAVVVGMGPNEETSVPLAFVQTREIWVTGTFRYANTYPAAIELAATGKVDLDALVTSRFDLDHAADALQASRKDAGNVKPMVVPNAGA</sequence>
<dbReference type="CDD" id="cd05285">
    <property type="entry name" value="sorbitol_DH"/>
    <property type="match status" value="1"/>
</dbReference>
<dbReference type="InterPro" id="IPR020843">
    <property type="entry name" value="ER"/>
</dbReference>
<dbReference type="InterPro" id="IPR045306">
    <property type="entry name" value="SDH-like"/>
</dbReference>
<organism evidence="9 10">
    <name type="scientific">Rubrobacter tropicus</name>
    <dbReference type="NCBI Taxonomy" id="2653851"/>
    <lineage>
        <taxon>Bacteria</taxon>
        <taxon>Bacillati</taxon>
        <taxon>Actinomycetota</taxon>
        <taxon>Rubrobacteria</taxon>
        <taxon>Rubrobacterales</taxon>
        <taxon>Rubrobacteraceae</taxon>
        <taxon>Rubrobacter</taxon>
    </lineage>
</organism>
<dbReference type="FunFam" id="3.40.50.720:FF:000068">
    <property type="entry name" value="Sorbitol dehydrogenase"/>
    <property type="match status" value="1"/>
</dbReference>
<feature type="domain" description="Enoyl reductase (ER)" evidence="8">
    <location>
        <begin position="10"/>
        <end position="337"/>
    </location>
</feature>
<dbReference type="InterPro" id="IPR011032">
    <property type="entry name" value="GroES-like_sf"/>
</dbReference>
<comment type="similarity">
    <text evidence="2 7">Belongs to the zinc-containing alcohol dehydrogenase family.</text>
</comment>
<evidence type="ECO:0000313" key="10">
    <source>
        <dbReference type="Proteomes" id="UP000501452"/>
    </source>
</evidence>
<protein>
    <submittedName>
        <fullName evidence="9">Alcohol dehydrogenase catalytic domain-containing protein</fullName>
    </submittedName>
</protein>
<dbReference type="Pfam" id="PF08240">
    <property type="entry name" value="ADH_N"/>
    <property type="match status" value="1"/>
</dbReference>
<keyword evidence="3 7" id="KW-0479">Metal-binding</keyword>
<proteinExistence type="inferred from homology"/>
<dbReference type="GO" id="GO:0008270">
    <property type="term" value="F:zinc ion binding"/>
    <property type="evidence" value="ECO:0007669"/>
    <property type="project" value="InterPro"/>
</dbReference>
<dbReference type="SMART" id="SM00829">
    <property type="entry name" value="PKS_ER"/>
    <property type="match status" value="1"/>
</dbReference>
<evidence type="ECO:0000313" key="9">
    <source>
        <dbReference type="EMBL" id="QIN82585.1"/>
    </source>
</evidence>
<dbReference type="InterPro" id="IPR036291">
    <property type="entry name" value="NAD(P)-bd_dom_sf"/>
</dbReference>
<keyword evidence="6" id="KW-0520">NAD</keyword>